<evidence type="ECO:0000256" key="1">
    <source>
        <dbReference type="ARBA" id="ARBA00023015"/>
    </source>
</evidence>
<dbReference type="InterPro" id="IPR009057">
    <property type="entry name" value="Homeodomain-like_sf"/>
</dbReference>
<evidence type="ECO:0000313" key="6">
    <source>
        <dbReference type="Proteomes" id="UP000712157"/>
    </source>
</evidence>
<dbReference type="Gene3D" id="2.60.120.280">
    <property type="entry name" value="Regulatory protein AraC"/>
    <property type="match status" value="1"/>
</dbReference>
<dbReference type="CDD" id="cd06986">
    <property type="entry name" value="cupin_MmsR-like_N"/>
    <property type="match status" value="1"/>
</dbReference>
<evidence type="ECO:0000256" key="2">
    <source>
        <dbReference type="ARBA" id="ARBA00023125"/>
    </source>
</evidence>
<dbReference type="InterPro" id="IPR018060">
    <property type="entry name" value="HTH_AraC"/>
</dbReference>
<dbReference type="InterPro" id="IPR003313">
    <property type="entry name" value="AraC-bd"/>
</dbReference>
<dbReference type="Proteomes" id="UP000712157">
    <property type="component" value="Unassembled WGS sequence"/>
</dbReference>
<sequence length="276" mass="31318">MNEKIPGILSIYFCGSEQCAPGHSFGPAIRPHYLLHTILDGRGIFIRNGKTYHLKAGDAFLISPMESTFYQADRADPWKYAWIGFDGLGVEEYVVRTCFRNSPVYHCPDGRNTRSAMASVMAAITEAFPAAGQNSLTLMGYFFHLLGIMQGTQPAEYLSPTKGYLEKALDYIHNNYSYNIHISDIAAYIGVDRSYLYRLFMEMEHISPKQYLMRFRLRTASGMLRSPQYTITEIACSCGFRDTATFCSQFKKSTKLTPSQFRKKTREENGTNVAFL</sequence>
<keyword evidence="1" id="KW-0805">Transcription regulation</keyword>
<gene>
    <name evidence="5" type="ORF">KTH89_23710</name>
</gene>
<dbReference type="GO" id="GO:0003700">
    <property type="term" value="F:DNA-binding transcription factor activity"/>
    <property type="evidence" value="ECO:0007669"/>
    <property type="project" value="InterPro"/>
</dbReference>
<dbReference type="SMART" id="SM00342">
    <property type="entry name" value="HTH_ARAC"/>
    <property type="match status" value="1"/>
</dbReference>
<dbReference type="InterPro" id="IPR018062">
    <property type="entry name" value="HTH_AraC-typ_CS"/>
</dbReference>
<dbReference type="InterPro" id="IPR037923">
    <property type="entry name" value="HTH-like"/>
</dbReference>
<dbReference type="GO" id="GO:0043565">
    <property type="term" value="F:sequence-specific DNA binding"/>
    <property type="evidence" value="ECO:0007669"/>
    <property type="project" value="InterPro"/>
</dbReference>
<dbReference type="PROSITE" id="PS01124">
    <property type="entry name" value="HTH_ARAC_FAMILY_2"/>
    <property type="match status" value="1"/>
</dbReference>
<dbReference type="Gene3D" id="1.10.10.60">
    <property type="entry name" value="Homeodomain-like"/>
    <property type="match status" value="2"/>
</dbReference>
<feature type="domain" description="HTH araC/xylS-type" evidence="4">
    <location>
        <begin position="166"/>
        <end position="264"/>
    </location>
</feature>
<dbReference type="PROSITE" id="PS00041">
    <property type="entry name" value="HTH_ARAC_FAMILY_1"/>
    <property type="match status" value="1"/>
</dbReference>
<dbReference type="PRINTS" id="PR00032">
    <property type="entry name" value="HTHARAC"/>
</dbReference>
<evidence type="ECO:0000259" key="4">
    <source>
        <dbReference type="PROSITE" id="PS01124"/>
    </source>
</evidence>
<accession>A0A949NGD9</accession>
<name>A0A949NGD9_9FIRM</name>
<dbReference type="Pfam" id="PF02311">
    <property type="entry name" value="AraC_binding"/>
    <property type="match status" value="1"/>
</dbReference>
<keyword evidence="2" id="KW-0238">DNA-binding</keyword>
<evidence type="ECO:0000256" key="3">
    <source>
        <dbReference type="ARBA" id="ARBA00023163"/>
    </source>
</evidence>
<proteinExistence type="predicted"/>
<protein>
    <submittedName>
        <fullName evidence="5">AraC family transcriptional regulator</fullName>
    </submittedName>
</protein>
<keyword evidence="3" id="KW-0804">Transcription</keyword>
<dbReference type="SUPFAM" id="SSF46689">
    <property type="entry name" value="Homeodomain-like"/>
    <property type="match status" value="2"/>
</dbReference>
<dbReference type="SUPFAM" id="SSF51215">
    <property type="entry name" value="Regulatory protein AraC"/>
    <property type="match status" value="1"/>
</dbReference>
<organism evidence="5 6">
    <name type="scientific">Diplocloster agilis</name>
    <dbReference type="NCBI Taxonomy" id="2850323"/>
    <lineage>
        <taxon>Bacteria</taxon>
        <taxon>Bacillati</taxon>
        <taxon>Bacillota</taxon>
        <taxon>Clostridia</taxon>
        <taxon>Lachnospirales</taxon>
        <taxon>Lachnospiraceae</taxon>
        <taxon>Diplocloster</taxon>
    </lineage>
</organism>
<dbReference type="InterPro" id="IPR020449">
    <property type="entry name" value="Tscrpt_reg_AraC-type_HTH"/>
</dbReference>
<keyword evidence="6" id="KW-1185">Reference proteome</keyword>
<dbReference type="PANTHER" id="PTHR43280">
    <property type="entry name" value="ARAC-FAMILY TRANSCRIPTIONAL REGULATOR"/>
    <property type="match status" value="1"/>
</dbReference>
<dbReference type="RefSeq" id="WP_238723356.1">
    <property type="nucleotide sequence ID" value="NZ_JAHQCW010000065.1"/>
</dbReference>
<dbReference type="Pfam" id="PF12833">
    <property type="entry name" value="HTH_18"/>
    <property type="match status" value="1"/>
</dbReference>
<reference evidence="5" key="1">
    <citation type="submission" date="2021-06" db="EMBL/GenBank/DDBJ databases">
        <title>Description of novel taxa of the family Lachnospiraceae.</title>
        <authorList>
            <person name="Chaplin A.V."/>
            <person name="Sokolova S.R."/>
            <person name="Pikina A.P."/>
            <person name="Korzhanova M."/>
            <person name="Belova V."/>
            <person name="Korostin D."/>
            <person name="Efimov B.A."/>
        </authorList>
    </citation>
    <scope>NUCLEOTIDE SEQUENCE</scope>
    <source>
        <strain evidence="5">ASD5720</strain>
    </source>
</reference>
<dbReference type="PANTHER" id="PTHR43280:SF28">
    <property type="entry name" value="HTH-TYPE TRANSCRIPTIONAL ACTIVATOR RHAS"/>
    <property type="match status" value="1"/>
</dbReference>
<dbReference type="EMBL" id="JAHQCW010000065">
    <property type="protein sequence ID" value="MBU9739546.1"/>
    <property type="molecule type" value="Genomic_DNA"/>
</dbReference>
<evidence type="ECO:0000313" key="5">
    <source>
        <dbReference type="EMBL" id="MBU9739546.1"/>
    </source>
</evidence>
<dbReference type="AlphaFoldDB" id="A0A949NGD9"/>
<comment type="caution">
    <text evidence="5">The sequence shown here is derived from an EMBL/GenBank/DDBJ whole genome shotgun (WGS) entry which is preliminary data.</text>
</comment>